<dbReference type="SUPFAM" id="SSF140931">
    <property type="entry name" value="Fic-like"/>
    <property type="match status" value="1"/>
</dbReference>
<dbReference type="Gene3D" id="1.10.3290.10">
    <property type="entry name" value="Fido-like domain"/>
    <property type="match status" value="1"/>
</dbReference>
<evidence type="ECO:0000259" key="5">
    <source>
        <dbReference type="PROSITE" id="PS51459"/>
    </source>
</evidence>
<dbReference type="Gene3D" id="1.10.10.10">
    <property type="entry name" value="Winged helix-like DNA-binding domain superfamily/Winged helix DNA-binding domain"/>
    <property type="match status" value="1"/>
</dbReference>
<name>A0A1G6GP15_9BACI</name>
<keyword evidence="7" id="KW-1185">Reference proteome</keyword>
<dbReference type="InterPro" id="IPR040198">
    <property type="entry name" value="Fido_containing"/>
</dbReference>
<dbReference type="SUPFAM" id="SSF46785">
    <property type="entry name" value="Winged helix' DNA-binding domain"/>
    <property type="match status" value="1"/>
</dbReference>
<dbReference type="EMBL" id="FMYI01000001">
    <property type="protein sequence ID" value="SDB83688.1"/>
    <property type="molecule type" value="Genomic_DNA"/>
</dbReference>
<dbReference type="Pfam" id="PF02661">
    <property type="entry name" value="Fic"/>
    <property type="match status" value="1"/>
</dbReference>
<dbReference type="InterPro" id="IPR011991">
    <property type="entry name" value="ArsR-like_HTH"/>
</dbReference>
<dbReference type="InterPro" id="IPR036597">
    <property type="entry name" value="Fido-like_dom_sf"/>
</dbReference>
<dbReference type="GO" id="GO:0005524">
    <property type="term" value="F:ATP binding"/>
    <property type="evidence" value="ECO:0007669"/>
    <property type="project" value="UniProtKB-KW"/>
</dbReference>
<evidence type="ECO:0000256" key="2">
    <source>
        <dbReference type="PIRSR" id="PIRSR640198-1"/>
    </source>
</evidence>
<gene>
    <name evidence="6" type="ORF">SAMN05421734_101338</name>
</gene>
<dbReference type="Proteomes" id="UP000242949">
    <property type="component" value="Unassembled WGS sequence"/>
</dbReference>
<dbReference type="InterPro" id="IPR036388">
    <property type="entry name" value="WH-like_DNA-bd_sf"/>
</dbReference>
<proteinExistence type="predicted"/>
<organism evidence="6 7">
    <name type="scientific">Pelagirhabdus alkalitolerans</name>
    <dbReference type="NCBI Taxonomy" id="1612202"/>
    <lineage>
        <taxon>Bacteria</taxon>
        <taxon>Bacillati</taxon>
        <taxon>Bacillota</taxon>
        <taxon>Bacilli</taxon>
        <taxon>Bacillales</taxon>
        <taxon>Bacillaceae</taxon>
        <taxon>Pelagirhabdus</taxon>
    </lineage>
</organism>
<feature type="domain" description="Fido" evidence="5">
    <location>
        <begin position="145"/>
        <end position="296"/>
    </location>
</feature>
<evidence type="ECO:0000256" key="1">
    <source>
        <dbReference type="ARBA" id="ARBA00023125"/>
    </source>
</evidence>
<dbReference type="InterPro" id="IPR003812">
    <property type="entry name" value="Fido"/>
</dbReference>
<keyword evidence="1" id="KW-0238">DNA-binding</keyword>
<dbReference type="RefSeq" id="WP_090792302.1">
    <property type="nucleotide sequence ID" value="NZ_FMYI01000001.1"/>
</dbReference>
<feature type="coiled-coil region" evidence="4">
    <location>
        <begin position="302"/>
        <end position="329"/>
    </location>
</feature>
<sequence length="406" mass="47107">MKYLYKIFHEKSRAQFDKEYNKRMELPTTQRLGLKVKPQNQPNAFELFYVPTNKMIDLTDTIHKYARELQRTFDLLPVVAREQFILESLVEELYSTNDIEGVKSTREELARSAREVRLNKDTNVRFKNMIKSYMNLINGDVTKLKLPSNVRDIYDEMTRGEIGKSDLPDGAIFRKDPTFVLKQLGSGKVIHTGLMPESKVIEEIENLLTFMENAQLPMLIKIAIGHYFFGYVHPFYDGNGRTSRFISSVYLSEVLGDIGSLSLSRGCHHDKKEYLTSFDLTNSLKNRGEMNVFIETFLFIVCSALEGMLSDLKEKYELLQLASKKIETEPKLNDQSHHYKDMMIVIAQNYFFDSSKGITVKELAQFLQLSKTTVRKILKELLNLSLINQTGERPAYFSIDRQYFEQ</sequence>
<dbReference type="PANTHER" id="PTHR13504">
    <property type="entry name" value="FIDO DOMAIN-CONTAINING PROTEIN DDB_G0283145"/>
    <property type="match status" value="1"/>
</dbReference>
<feature type="active site" evidence="2">
    <location>
        <position position="233"/>
    </location>
</feature>
<keyword evidence="3" id="KW-0067">ATP-binding</keyword>
<evidence type="ECO:0000256" key="3">
    <source>
        <dbReference type="PIRSR" id="PIRSR640198-2"/>
    </source>
</evidence>
<protein>
    <submittedName>
        <fullName evidence="6">Fic family protein</fullName>
    </submittedName>
</protein>
<feature type="binding site" evidence="3">
    <location>
        <begin position="237"/>
        <end position="244"/>
    </location>
    <ligand>
        <name>ATP</name>
        <dbReference type="ChEBI" id="CHEBI:30616"/>
    </ligand>
</feature>
<dbReference type="InterPro" id="IPR036390">
    <property type="entry name" value="WH_DNA-bd_sf"/>
</dbReference>
<keyword evidence="3" id="KW-0547">Nucleotide-binding</keyword>
<evidence type="ECO:0000313" key="6">
    <source>
        <dbReference type="EMBL" id="SDB83688.1"/>
    </source>
</evidence>
<keyword evidence="4" id="KW-0175">Coiled coil</keyword>
<dbReference type="CDD" id="cd00090">
    <property type="entry name" value="HTH_ARSR"/>
    <property type="match status" value="1"/>
</dbReference>
<dbReference type="OrthoDB" id="9813719at2"/>
<dbReference type="PANTHER" id="PTHR13504:SF40">
    <property type="entry name" value="FIDO DOMAIN-CONTAINING PROTEIN"/>
    <property type="match status" value="1"/>
</dbReference>
<accession>A0A1G6GP15</accession>
<dbReference type="GO" id="GO:0003677">
    <property type="term" value="F:DNA binding"/>
    <property type="evidence" value="ECO:0007669"/>
    <property type="project" value="UniProtKB-KW"/>
</dbReference>
<dbReference type="AlphaFoldDB" id="A0A1G6GP15"/>
<dbReference type="PROSITE" id="PS51459">
    <property type="entry name" value="FIDO"/>
    <property type="match status" value="1"/>
</dbReference>
<reference evidence="7" key="1">
    <citation type="submission" date="2016-09" db="EMBL/GenBank/DDBJ databases">
        <authorList>
            <person name="Varghese N."/>
            <person name="Submissions S."/>
        </authorList>
    </citation>
    <scope>NUCLEOTIDE SEQUENCE [LARGE SCALE GENOMIC DNA]</scope>
    <source>
        <strain evidence="7">S5</strain>
    </source>
</reference>
<evidence type="ECO:0000313" key="7">
    <source>
        <dbReference type="Proteomes" id="UP000242949"/>
    </source>
</evidence>
<evidence type="ECO:0000256" key="4">
    <source>
        <dbReference type="SAM" id="Coils"/>
    </source>
</evidence>